<dbReference type="InterPro" id="IPR036322">
    <property type="entry name" value="WD40_repeat_dom_sf"/>
</dbReference>
<dbReference type="SUPFAM" id="SSF50978">
    <property type="entry name" value="WD40 repeat-like"/>
    <property type="match status" value="1"/>
</dbReference>
<organism evidence="1 2">
    <name type="scientific">Pelagomonas calceolata</name>
    <dbReference type="NCBI Taxonomy" id="35677"/>
    <lineage>
        <taxon>Eukaryota</taxon>
        <taxon>Sar</taxon>
        <taxon>Stramenopiles</taxon>
        <taxon>Ochrophyta</taxon>
        <taxon>Pelagophyceae</taxon>
        <taxon>Pelagomonadales</taxon>
        <taxon>Pelagomonadaceae</taxon>
        <taxon>Pelagomonas</taxon>
    </lineage>
</organism>
<proteinExistence type="predicted"/>
<accession>A0A8J2T2H0</accession>
<sequence>MGEYNNNKRVLFAEDVGSRKCGKQRSAAISISSISAAGWGLRFGHGFALGFKEAKCFAQCLISRVRVETRENKRYICQRSECPSLPAFCVEGEVPLDLDQATNRCGCTAIVLCGVRMKVPEKIFAHSFVEVSCGPTVFCVDAAGALHQWALSAIGSLEKRHAGDANAWGRWCDGYRDRLWPENIVKLQLREEWDWTFRCDCKFEMRPAGSGGWWQQHGSLVSNGGIASEGTLLEQHGEWVSDDFAPICHFAEGGLFKEQRVKIYEDFLSDLGISSLICRCRHDPKGFELRLTWFASVNPEHEPKRGIPRVSEHCQMRHTIICYNAPSEVLWKTASEPAPFLFLEGNILELTAAKRLDIDAMNARVHLAAQQGHSRMPSVLRHRFVRDMTSHQLSLPNEISPRHPPATILVFQSPRNIVDIVCDPDDDNRIAIVSADGAIVVVESLSVTWRSECKINDAFRLVEAIVWCGPCLLSSGSGGELRFFSPGPQNSKEPCTSLSIYGPASVGADSYLQGKSCVQNVAVCSRLVVCSAGKAVSLVHVEVRGRENLRLGRLLTLLPLSSTIVALSLIPELLVVATLGRGCVLWKEPEFLEAPAPPDVFLSCGGPCVTTYVLDQMVVAPCRDSTVRFWKQDWDACKNVSGLRCRAPECCIMRASSNPDSIILVLADGDDGLLLWPLSLSNSPSVVSRRARRIPNQNSSINTIRLAAVAANLFVIYNDGSMNTFILHNGSNGLSATLTHVYGTDRHWQSTNIIYTINQRCLAVYAAYASGPTTKLAIYNPFEIHAGKTNEWCKNHHNDGLPKIHI</sequence>
<gene>
    <name evidence="1" type="ORF">PECAL_6P09850</name>
</gene>
<dbReference type="AlphaFoldDB" id="A0A8J2T2H0"/>
<name>A0A8J2T2H0_9STRA</name>
<comment type="caution">
    <text evidence="1">The sequence shown here is derived from an EMBL/GenBank/DDBJ whole genome shotgun (WGS) entry which is preliminary data.</text>
</comment>
<dbReference type="Gene3D" id="2.130.10.10">
    <property type="entry name" value="YVTN repeat-like/Quinoprotein amine dehydrogenase"/>
    <property type="match status" value="1"/>
</dbReference>
<evidence type="ECO:0000313" key="1">
    <source>
        <dbReference type="EMBL" id="CAH0379367.1"/>
    </source>
</evidence>
<reference evidence="1" key="1">
    <citation type="submission" date="2021-11" db="EMBL/GenBank/DDBJ databases">
        <authorList>
            <consortium name="Genoscope - CEA"/>
            <person name="William W."/>
        </authorList>
    </citation>
    <scope>NUCLEOTIDE SEQUENCE</scope>
</reference>
<dbReference type="EMBL" id="CAKKNE010000006">
    <property type="protein sequence ID" value="CAH0379367.1"/>
    <property type="molecule type" value="Genomic_DNA"/>
</dbReference>
<dbReference type="OrthoDB" id="10610537at2759"/>
<protein>
    <submittedName>
        <fullName evidence="1">Uncharacterized protein</fullName>
    </submittedName>
</protein>
<dbReference type="InterPro" id="IPR015943">
    <property type="entry name" value="WD40/YVTN_repeat-like_dom_sf"/>
</dbReference>
<dbReference type="Proteomes" id="UP000789595">
    <property type="component" value="Unassembled WGS sequence"/>
</dbReference>
<evidence type="ECO:0000313" key="2">
    <source>
        <dbReference type="Proteomes" id="UP000789595"/>
    </source>
</evidence>
<keyword evidence="2" id="KW-1185">Reference proteome</keyword>